<dbReference type="EMBL" id="CP047423">
    <property type="protein sequence ID" value="QPD03986.1"/>
    <property type="molecule type" value="Genomic_DNA"/>
</dbReference>
<dbReference type="AlphaFoldDB" id="A0A7S8FDV4"/>
<evidence type="ECO:0000313" key="2">
    <source>
        <dbReference type="Proteomes" id="UP000593737"/>
    </source>
</evidence>
<gene>
    <name evidence="1" type="ORF">Nkreftii_001760</name>
</gene>
<proteinExistence type="predicted"/>
<dbReference type="Proteomes" id="UP000593737">
    <property type="component" value="Chromosome"/>
</dbReference>
<accession>A0A7S8FDV4</accession>
<evidence type="ECO:0000313" key="1">
    <source>
        <dbReference type="EMBL" id="QPD03986.1"/>
    </source>
</evidence>
<reference evidence="1 2" key="1">
    <citation type="journal article" date="2020" name="ISME J.">
        <title>Enrichment and physiological characterization of a novel comammox Nitrospira indicates ammonium inhibition of complete nitrification.</title>
        <authorList>
            <person name="Sakoula D."/>
            <person name="Koch H."/>
            <person name="Frank J."/>
            <person name="Jetten M.S.M."/>
            <person name="van Kessel M.A.H.J."/>
            <person name="Lucker S."/>
        </authorList>
    </citation>
    <scope>NUCLEOTIDE SEQUENCE [LARGE SCALE GENOMIC DNA]</scope>
    <source>
        <strain evidence="1">Comreactor17</strain>
    </source>
</reference>
<organism evidence="1 2">
    <name type="scientific">Candidatus Nitrospira kreftii</name>
    <dbReference type="NCBI Taxonomy" id="2652173"/>
    <lineage>
        <taxon>Bacteria</taxon>
        <taxon>Pseudomonadati</taxon>
        <taxon>Nitrospirota</taxon>
        <taxon>Nitrospiria</taxon>
        <taxon>Nitrospirales</taxon>
        <taxon>Nitrospiraceae</taxon>
        <taxon>Nitrospira</taxon>
    </lineage>
</organism>
<name>A0A7S8FDV4_9BACT</name>
<sequence length="108" mass="11910">MWLVPVMVAAVCCVGMRNNLVHGRGADDTKLTQLRIKLLRTGRLVESEHLLLINDTSKGEKGFTDKFLVSQVLDKFKAKTRIDLSRPQGILYADILLAMLGVVASSCP</sequence>
<dbReference type="KEGG" id="nkf:Nkreftii_001760"/>
<protein>
    <submittedName>
        <fullName evidence="1">Uncharacterized protein</fullName>
    </submittedName>
</protein>